<reference evidence="1" key="1">
    <citation type="submission" date="2018-05" db="EMBL/GenBank/DDBJ databases">
        <authorList>
            <person name="Lanie J.A."/>
            <person name="Ng W.-L."/>
            <person name="Kazmierczak K.M."/>
            <person name="Andrzejewski T.M."/>
            <person name="Davidsen T.M."/>
            <person name="Wayne K.J."/>
            <person name="Tettelin H."/>
            <person name="Glass J.I."/>
            <person name="Rusch D."/>
            <person name="Podicherti R."/>
            <person name="Tsui H.-C.T."/>
            <person name="Winkler M.E."/>
        </authorList>
    </citation>
    <scope>NUCLEOTIDE SEQUENCE</scope>
</reference>
<feature type="non-terminal residue" evidence="1">
    <location>
        <position position="64"/>
    </location>
</feature>
<name>A0A382QN76_9ZZZZ</name>
<accession>A0A382QN76</accession>
<sequence length="64" mass="7384">MKKTLYFLFLPIFCFSQNLTWTNYETISSGTDGFGRPRICLTDNNNPFIIWTKDSSPKTINASK</sequence>
<proteinExistence type="predicted"/>
<gene>
    <name evidence="1" type="ORF">METZ01_LOCUS339818</name>
</gene>
<protein>
    <submittedName>
        <fullName evidence="1">Uncharacterized protein</fullName>
    </submittedName>
</protein>
<evidence type="ECO:0000313" key="1">
    <source>
        <dbReference type="EMBL" id="SVC86964.1"/>
    </source>
</evidence>
<dbReference type="AlphaFoldDB" id="A0A382QN76"/>
<organism evidence="1">
    <name type="scientific">marine metagenome</name>
    <dbReference type="NCBI Taxonomy" id="408172"/>
    <lineage>
        <taxon>unclassified sequences</taxon>
        <taxon>metagenomes</taxon>
        <taxon>ecological metagenomes</taxon>
    </lineage>
</organism>
<dbReference type="EMBL" id="UINC01115722">
    <property type="protein sequence ID" value="SVC86964.1"/>
    <property type="molecule type" value="Genomic_DNA"/>
</dbReference>